<organism evidence="1 2">
    <name type="scientific">Aspergillus niger (strain ATCC 1015 / CBS 113.46 / FGSC A1144 / LSHB Ac4 / NCTC 3858a / NRRL 328 / USDA 3528.7)</name>
    <dbReference type="NCBI Taxonomy" id="380704"/>
    <lineage>
        <taxon>Eukaryota</taxon>
        <taxon>Fungi</taxon>
        <taxon>Dikarya</taxon>
        <taxon>Ascomycota</taxon>
        <taxon>Pezizomycotina</taxon>
        <taxon>Eurotiomycetes</taxon>
        <taxon>Eurotiomycetidae</taxon>
        <taxon>Eurotiales</taxon>
        <taxon>Aspergillaceae</taxon>
        <taxon>Aspergillus</taxon>
        <taxon>Aspergillus subgen. Circumdati</taxon>
    </lineage>
</organism>
<evidence type="ECO:0000313" key="1">
    <source>
        <dbReference type="EMBL" id="EHA18797.1"/>
    </source>
</evidence>
<dbReference type="InterPro" id="IPR029063">
    <property type="entry name" value="SAM-dependent_MTases_sf"/>
</dbReference>
<dbReference type="SUPFAM" id="SSF53335">
    <property type="entry name" value="S-adenosyl-L-methionine-dependent methyltransferases"/>
    <property type="match status" value="1"/>
</dbReference>
<name>G3YDD0_ASPNA</name>
<protein>
    <submittedName>
        <fullName evidence="1">Uncharacterized protein</fullName>
    </submittedName>
</protein>
<dbReference type="EMBL" id="ACJE01000020">
    <property type="protein sequence ID" value="EHA18797.1"/>
    <property type="molecule type" value="Genomic_DNA"/>
</dbReference>
<accession>G3YDD0</accession>
<dbReference type="OrthoDB" id="2116590at2759"/>
<dbReference type="Proteomes" id="UP000009038">
    <property type="component" value="Unassembled WGS sequence"/>
</dbReference>
<reference evidence="1 2" key="1">
    <citation type="journal article" date="2011" name="Genome Res.">
        <title>Comparative genomics of citric-acid-producing Aspergillus niger ATCC 1015 versus enzyme-producing CBS 513.88.</title>
        <authorList>
            <person name="Andersen M.R."/>
            <person name="Salazar M.P."/>
            <person name="Schaap P.J."/>
            <person name="van de Vondervoort P.J."/>
            <person name="Culley D."/>
            <person name="Thykaer J."/>
            <person name="Frisvad J.C."/>
            <person name="Nielsen K.F."/>
            <person name="Albang R."/>
            <person name="Albermann K."/>
            <person name="Berka R.M."/>
            <person name="Braus G.H."/>
            <person name="Braus-Stromeyer S.A."/>
            <person name="Corrochano L.M."/>
            <person name="Dai Z."/>
            <person name="van Dijck P.W."/>
            <person name="Hofmann G."/>
            <person name="Lasure L.L."/>
            <person name="Magnuson J.K."/>
            <person name="Menke H."/>
            <person name="Meijer M."/>
            <person name="Meijer S.L."/>
            <person name="Nielsen J.B."/>
            <person name="Nielsen M.L."/>
            <person name="van Ooyen A.J."/>
            <person name="Pel H.J."/>
            <person name="Poulsen L."/>
            <person name="Samson R.A."/>
            <person name="Stam H."/>
            <person name="Tsang A."/>
            <person name="van den Brink J.M."/>
            <person name="Atkins A."/>
            <person name="Aerts A."/>
            <person name="Shapiro H."/>
            <person name="Pangilinan J."/>
            <person name="Salamov A."/>
            <person name="Lou Y."/>
            <person name="Lindquist E."/>
            <person name="Lucas S."/>
            <person name="Grimwood J."/>
            <person name="Grigoriev I.V."/>
            <person name="Kubicek C.P."/>
            <person name="Martinez D."/>
            <person name="van Peij N.N."/>
            <person name="Roubos J.A."/>
            <person name="Nielsen J."/>
            <person name="Baker S.E."/>
        </authorList>
    </citation>
    <scope>NUCLEOTIDE SEQUENCE [LARGE SCALE GENOMIC DNA]</scope>
    <source>
        <strain evidence="2">ATCC 1015 / CBS 113.46 / FGSC A1144 / LSHB Ac4 / NCTC 3858a / NRRL 328 / USDA 3528.7</strain>
    </source>
</reference>
<dbReference type="VEuPathDB" id="FungiDB:ASPNIDRAFT2_42615"/>
<dbReference type="Gene3D" id="3.40.50.150">
    <property type="entry name" value="Vaccinia Virus protein VP39"/>
    <property type="match status" value="1"/>
</dbReference>
<gene>
    <name evidence="1" type="ORF">ASPNIDRAFT_42615</name>
</gene>
<evidence type="ECO:0000313" key="2">
    <source>
        <dbReference type="Proteomes" id="UP000009038"/>
    </source>
</evidence>
<dbReference type="HOGENOM" id="CLU_854947_0_0_1"/>
<comment type="caution">
    <text evidence="1">The sequence shown here is derived from an EMBL/GenBank/DDBJ whole genome shotgun (WGS) entry which is preliminary data.</text>
</comment>
<sequence>MTTFLVQEDTYNTNNFDFRIRGIPESFSTFVIDFKAFFGVKPQHVSRRFSISLSDLSYQPKIYNPRADWAVTAAFTSFEALQASTLDPVQRFATIGTGSGTDAIAALDVFPRLRSIVMTDLHDEVVDKAKINLMSATEKANGRVRTVAREATGLSGHSLVPLKGQVPFDLIYEWAFSLDLFSNLPNIPLPDDADLLDGQTSSTYFDCSDVSGDVPSFVSKALLDLHYVCLLQARTFDLLTETGVVLSIMGGRVPIDTMLQLADAAGFTGRILSMSWKVQSEPDSVIEGYATQQEKGLGPFYFYRVSTLRHVFGHLTGAEAGLRALEIENELLPDRLDAVTALKAQKQGIDVGHPVVVMASTRQ</sequence>
<proteinExistence type="predicted"/>
<dbReference type="AlphaFoldDB" id="G3YDD0"/>